<gene>
    <name evidence="6" type="ORF">JAAARDRAFT_195785</name>
</gene>
<comment type="caution">
    <text evidence="4">Lacks conserved residue(s) required for the propagation of feature annotation.</text>
</comment>
<dbReference type="InterPro" id="IPR002641">
    <property type="entry name" value="PNPLA_dom"/>
</dbReference>
<feature type="domain" description="PNPLA" evidence="5">
    <location>
        <begin position="13"/>
        <end position="213"/>
    </location>
</feature>
<evidence type="ECO:0000256" key="3">
    <source>
        <dbReference type="ARBA" id="ARBA00023098"/>
    </source>
</evidence>
<dbReference type="InterPro" id="IPR016035">
    <property type="entry name" value="Acyl_Trfase/lysoPLipase"/>
</dbReference>
<dbReference type="GO" id="GO:0016020">
    <property type="term" value="C:membrane"/>
    <property type="evidence" value="ECO:0007669"/>
    <property type="project" value="TreeGrafter"/>
</dbReference>
<evidence type="ECO:0000256" key="2">
    <source>
        <dbReference type="ARBA" id="ARBA00022963"/>
    </source>
</evidence>
<protein>
    <recommendedName>
        <fullName evidence="5">PNPLA domain-containing protein</fullName>
    </recommendedName>
</protein>
<dbReference type="InParanoid" id="A0A067PYJ4"/>
<evidence type="ECO:0000313" key="6">
    <source>
        <dbReference type="EMBL" id="KDQ55406.1"/>
    </source>
</evidence>
<dbReference type="GO" id="GO:0019369">
    <property type="term" value="P:arachidonate metabolic process"/>
    <property type="evidence" value="ECO:0007669"/>
    <property type="project" value="TreeGrafter"/>
</dbReference>
<evidence type="ECO:0000256" key="4">
    <source>
        <dbReference type="PROSITE-ProRule" id="PRU01161"/>
    </source>
</evidence>
<dbReference type="GO" id="GO:0047499">
    <property type="term" value="F:calcium-independent phospholipase A2 activity"/>
    <property type="evidence" value="ECO:0007669"/>
    <property type="project" value="TreeGrafter"/>
</dbReference>
<feature type="short sequence motif" description="GXGXXG" evidence="4">
    <location>
        <begin position="17"/>
        <end position="22"/>
    </location>
</feature>
<dbReference type="PANTHER" id="PTHR24185:SF1">
    <property type="entry name" value="CALCIUM-INDEPENDENT PHOSPHOLIPASE A2-GAMMA"/>
    <property type="match status" value="1"/>
</dbReference>
<organism evidence="6 7">
    <name type="scientific">Jaapia argillacea MUCL 33604</name>
    <dbReference type="NCBI Taxonomy" id="933084"/>
    <lineage>
        <taxon>Eukaryota</taxon>
        <taxon>Fungi</taxon>
        <taxon>Dikarya</taxon>
        <taxon>Basidiomycota</taxon>
        <taxon>Agaricomycotina</taxon>
        <taxon>Agaricomycetes</taxon>
        <taxon>Agaricomycetidae</taxon>
        <taxon>Jaapiales</taxon>
        <taxon>Jaapiaceae</taxon>
        <taxon>Jaapia</taxon>
    </lineage>
</organism>
<sequence>MSNQNESRGLRLLSLDGGGIRGLSQLVILRELMDRVKSMSGLAEPPLPGEFFDLIGGTGTGGLITLMLGPVCMSVAHAITTYCQMSEEVFSKTKWKGKDSTFKASKLEDFIKKIVAGRLGDSEAQMLDLSCNDPCKMFVCAMPAYSINPAIPHLFHNYQVPEGATFNCLVWEAAQATSATPTIFKAIKIGEPFIQQLFIDAGMGCNNPIKQVLDILEPSV</sequence>
<name>A0A067PYJ4_9AGAM</name>
<dbReference type="PANTHER" id="PTHR24185">
    <property type="entry name" value="CALCIUM-INDEPENDENT PHOSPHOLIPASE A2-GAMMA"/>
    <property type="match status" value="1"/>
</dbReference>
<evidence type="ECO:0000256" key="1">
    <source>
        <dbReference type="ARBA" id="ARBA00022801"/>
    </source>
</evidence>
<proteinExistence type="predicted"/>
<dbReference type="STRING" id="933084.A0A067PYJ4"/>
<dbReference type="PROSITE" id="PS51635">
    <property type="entry name" value="PNPLA"/>
    <property type="match status" value="1"/>
</dbReference>
<dbReference type="Pfam" id="PF01734">
    <property type="entry name" value="Patatin"/>
    <property type="match status" value="1"/>
</dbReference>
<dbReference type="AlphaFoldDB" id="A0A067PYJ4"/>
<evidence type="ECO:0000259" key="5">
    <source>
        <dbReference type="PROSITE" id="PS51635"/>
    </source>
</evidence>
<dbReference type="Proteomes" id="UP000027265">
    <property type="component" value="Unassembled WGS sequence"/>
</dbReference>
<dbReference type="EMBL" id="KL197725">
    <property type="protein sequence ID" value="KDQ55406.1"/>
    <property type="molecule type" value="Genomic_DNA"/>
</dbReference>
<accession>A0A067PYJ4</accession>
<keyword evidence="1" id="KW-0378">Hydrolase</keyword>
<dbReference type="GO" id="GO:0016042">
    <property type="term" value="P:lipid catabolic process"/>
    <property type="evidence" value="ECO:0007669"/>
    <property type="project" value="UniProtKB-KW"/>
</dbReference>
<evidence type="ECO:0000313" key="7">
    <source>
        <dbReference type="Proteomes" id="UP000027265"/>
    </source>
</evidence>
<dbReference type="SUPFAM" id="SSF52151">
    <property type="entry name" value="FabD/lysophospholipase-like"/>
    <property type="match status" value="1"/>
</dbReference>
<dbReference type="GO" id="GO:0046486">
    <property type="term" value="P:glycerolipid metabolic process"/>
    <property type="evidence" value="ECO:0007669"/>
    <property type="project" value="UniProtKB-ARBA"/>
</dbReference>
<dbReference type="HOGENOM" id="CLU_000288_144_2_1"/>
<dbReference type="Gene3D" id="3.40.1090.10">
    <property type="entry name" value="Cytosolic phospholipase A2 catalytic domain"/>
    <property type="match status" value="1"/>
</dbReference>
<reference evidence="7" key="1">
    <citation type="journal article" date="2014" name="Proc. Natl. Acad. Sci. U.S.A.">
        <title>Extensive sampling of basidiomycete genomes demonstrates inadequacy of the white-rot/brown-rot paradigm for wood decay fungi.</title>
        <authorList>
            <person name="Riley R."/>
            <person name="Salamov A.A."/>
            <person name="Brown D.W."/>
            <person name="Nagy L.G."/>
            <person name="Floudas D."/>
            <person name="Held B.W."/>
            <person name="Levasseur A."/>
            <person name="Lombard V."/>
            <person name="Morin E."/>
            <person name="Otillar R."/>
            <person name="Lindquist E.A."/>
            <person name="Sun H."/>
            <person name="LaButti K.M."/>
            <person name="Schmutz J."/>
            <person name="Jabbour D."/>
            <person name="Luo H."/>
            <person name="Baker S.E."/>
            <person name="Pisabarro A.G."/>
            <person name="Walton J.D."/>
            <person name="Blanchette R.A."/>
            <person name="Henrissat B."/>
            <person name="Martin F."/>
            <person name="Cullen D."/>
            <person name="Hibbett D.S."/>
            <person name="Grigoriev I.V."/>
        </authorList>
    </citation>
    <scope>NUCLEOTIDE SEQUENCE [LARGE SCALE GENOMIC DNA]</scope>
    <source>
        <strain evidence="7">MUCL 33604</strain>
    </source>
</reference>
<keyword evidence="7" id="KW-1185">Reference proteome</keyword>
<keyword evidence="2" id="KW-0442">Lipid degradation</keyword>
<dbReference type="OrthoDB" id="630895at2759"/>
<keyword evidence="3" id="KW-0443">Lipid metabolism</keyword>